<evidence type="ECO:0000256" key="8">
    <source>
        <dbReference type="SAM" id="MobiDB-lite"/>
    </source>
</evidence>
<keyword evidence="7" id="KW-0325">Glycoprotein</keyword>
<keyword evidence="2" id="KW-0812">Transmembrane</keyword>
<evidence type="ECO:0000256" key="5">
    <source>
        <dbReference type="ARBA" id="ARBA00023136"/>
    </source>
</evidence>
<sequence>MFSLDLGDNRFTGKLPAWIGESMHDLLILRLWSNSFNGNIPHQFCGLSKLHIIDMSHNHLIGHIPHCIANLSGLKSKGMEESQTPSSIGDFEWIETLDMSMNQISGPIPFSMTCLTFLNHLNLSYNNLSGKIPTTNQFLTLDDPSIYQGNAGLCGRPLSTECPDNGQRKPGGDEEDRDGDGGGKLEKLGFIISIMIGFFVGF</sequence>
<evidence type="ECO:0000256" key="7">
    <source>
        <dbReference type="ARBA" id="ARBA00023180"/>
    </source>
</evidence>
<comment type="subcellular location">
    <subcellularLocation>
        <location evidence="1">Membrane</location>
        <topology evidence="1">Single-pass type I membrane protein</topology>
    </subcellularLocation>
</comment>
<evidence type="ECO:0000256" key="3">
    <source>
        <dbReference type="ARBA" id="ARBA00022729"/>
    </source>
</evidence>
<keyword evidence="9" id="KW-1185">Reference proteome</keyword>
<accession>A0ABM3ZS07</accession>
<evidence type="ECO:0000256" key="6">
    <source>
        <dbReference type="ARBA" id="ARBA00023170"/>
    </source>
</evidence>
<gene>
    <name evidence="10" type="primary">LOC132799456</name>
</gene>
<evidence type="ECO:0000256" key="4">
    <source>
        <dbReference type="ARBA" id="ARBA00022989"/>
    </source>
</evidence>
<organism evidence="9 10">
    <name type="scientific">Ziziphus jujuba</name>
    <name type="common">Chinese jujube</name>
    <name type="synonym">Ziziphus sativa</name>
    <dbReference type="NCBI Taxonomy" id="326968"/>
    <lineage>
        <taxon>Eukaryota</taxon>
        <taxon>Viridiplantae</taxon>
        <taxon>Streptophyta</taxon>
        <taxon>Embryophyta</taxon>
        <taxon>Tracheophyta</taxon>
        <taxon>Spermatophyta</taxon>
        <taxon>Magnoliopsida</taxon>
        <taxon>eudicotyledons</taxon>
        <taxon>Gunneridae</taxon>
        <taxon>Pentapetalae</taxon>
        <taxon>rosids</taxon>
        <taxon>fabids</taxon>
        <taxon>Rosales</taxon>
        <taxon>Rhamnaceae</taxon>
        <taxon>Paliureae</taxon>
        <taxon>Ziziphus</taxon>
    </lineage>
</organism>
<dbReference type="RefSeq" id="XP_060667270.1">
    <property type="nucleotide sequence ID" value="XM_060811287.1"/>
</dbReference>
<protein>
    <submittedName>
        <fullName evidence="10">Receptor-like protein 13</fullName>
    </submittedName>
</protein>
<dbReference type="Proteomes" id="UP001652623">
    <property type="component" value="Chromosome 9"/>
</dbReference>
<proteinExistence type="predicted"/>
<evidence type="ECO:0000313" key="9">
    <source>
        <dbReference type="Proteomes" id="UP001652623"/>
    </source>
</evidence>
<dbReference type="InterPro" id="IPR032675">
    <property type="entry name" value="LRR_dom_sf"/>
</dbReference>
<keyword evidence="6" id="KW-0675">Receptor</keyword>
<dbReference type="GeneID" id="132799456"/>
<keyword evidence="4" id="KW-1133">Transmembrane helix</keyword>
<feature type="region of interest" description="Disordered" evidence="8">
    <location>
        <begin position="158"/>
        <end position="182"/>
    </location>
</feature>
<evidence type="ECO:0000313" key="10">
    <source>
        <dbReference type="RefSeq" id="XP_060667270.1"/>
    </source>
</evidence>
<dbReference type="PANTHER" id="PTHR48063:SF81">
    <property type="entry name" value="LEUCINE-RICH REPEAT-CONTAINING N-TERMINAL PLANT-TYPE DOMAIN-CONTAINING PROTEIN"/>
    <property type="match status" value="1"/>
</dbReference>
<reference evidence="10" key="1">
    <citation type="submission" date="2025-08" db="UniProtKB">
        <authorList>
            <consortium name="RefSeq"/>
        </authorList>
    </citation>
    <scope>IDENTIFICATION</scope>
    <source>
        <tissue evidence="10">Seedling</tissue>
    </source>
</reference>
<dbReference type="SUPFAM" id="SSF52058">
    <property type="entry name" value="L domain-like"/>
    <property type="match status" value="1"/>
</dbReference>
<dbReference type="InterPro" id="IPR046956">
    <property type="entry name" value="RLP23-like"/>
</dbReference>
<dbReference type="Gene3D" id="3.80.10.10">
    <property type="entry name" value="Ribonuclease Inhibitor"/>
    <property type="match status" value="1"/>
</dbReference>
<evidence type="ECO:0000256" key="2">
    <source>
        <dbReference type="ARBA" id="ARBA00022692"/>
    </source>
</evidence>
<dbReference type="PANTHER" id="PTHR48063">
    <property type="entry name" value="LRR RECEPTOR-LIKE KINASE"/>
    <property type="match status" value="1"/>
</dbReference>
<name>A0ABM3ZS07_ZIZJJ</name>
<keyword evidence="5" id="KW-0472">Membrane</keyword>
<dbReference type="Pfam" id="PF00560">
    <property type="entry name" value="LRR_1"/>
    <property type="match status" value="5"/>
</dbReference>
<dbReference type="InterPro" id="IPR001611">
    <property type="entry name" value="Leu-rich_rpt"/>
</dbReference>
<evidence type="ECO:0000256" key="1">
    <source>
        <dbReference type="ARBA" id="ARBA00004479"/>
    </source>
</evidence>
<keyword evidence="3" id="KW-0732">Signal</keyword>